<gene>
    <name evidence="2" type="ORF">EXU30_00095</name>
</gene>
<dbReference type="OrthoDB" id="6264533at2"/>
<keyword evidence="1" id="KW-0472">Membrane</keyword>
<name>A0A411PCJ8_9GAMM</name>
<dbReference type="Proteomes" id="UP000291106">
    <property type="component" value="Chromosome"/>
</dbReference>
<dbReference type="RefSeq" id="WP_130597277.1">
    <property type="nucleotide sequence ID" value="NZ_CP036200.1"/>
</dbReference>
<evidence type="ECO:0000313" key="3">
    <source>
        <dbReference type="Proteomes" id="UP000291106"/>
    </source>
</evidence>
<keyword evidence="3" id="KW-1185">Reference proteome</keyword>
<accession>A0A411PCJ8</accession>
<reference evidence="2 3" key="1">
    <citation type="submission" date="2019-02" db="EMBL/GenBank/DDBJ databases">
        <title>Shewanella sp. D4-2 isolated from Dokdo Island.</title>
        <authorList>
            <person name="Baek K."/>
        </authorList>
    </citation>
    <scope>NUCLEOTIDE SEQUENCE [LARGE SCALE GENOMIC DNA]</scope>
    <source>
        <strain evidence="2 3">D4-2</strain>
    </source>
</reference>
<evidence type="ECO:0000313" key="2">
    <source>
        <dbReference type="EMBL" id="QBF81269.1"/>
    </source>
</evidence>
<dbReference type="KEGG" id="smai:EXU30_00095"/>
<dbReference type="AlphaFoldDB" id="A0A411PCJ8"/>
<dbReference type="EMBL" id="CP036200">
    <property type="protein sequence ID" value="QBF81269.1"/>
    <property type="molecule type" value="Genomic_DNA"/>
</dbReference>
<evidence type="ECO:0000256" key="1">
    <source>
        <dbReference type="SAM" id="Phobius"/>
    </source>
</evidence>
<sequence length="125" mass="14069">MSKAQFKLPPLTVWHSTFIAAAAIYIVYMASKAFARMDSTANAITAPAGSLISDVTAWANGNHRIEFTPLVIQPHYLNANYVISDQAWEVLTRNPQYKQLMYGLFDNRVLKPQYRHLVGQQITGL</sequence>
<keyword evidence="1" id="KW-0812">Transmembrane</keyword>
<protein>
    <submittedName>
        <fullName evidence="2">Uncharacterized protein</fullName>
    </submittedName>
</protein>
<proteinExistence type="predicted"/>
<keyword evidence="1" id="KW-1133">Transmembrane helix</keyword>
<organism evidence="2 3">
    <name type="scientific">Shewanella maritima</name>
    <dbReference type="NCBI Taxonomy" id="2520507"/>
    <lineage>
        <taxon>Bacteria</taxon>
        <taxon>Pseudomonadati</taxon>
        <taxon>Pseudomonadota</taxon>
        <taxon>Gammaproteobacteria</taxon>
        <taxon>Alteromonadales</taxon>
        <taxon>Shewanellaceae</taxon>
        <taxon>Shewanella</taxon>
    </lineage>
</organism>
<feature type="transmembrane region" description="Helical" evidence="1">
    <location>
        <begin position="12"/>
        <end position="30"/>
    </location>
</feature>